<dbReference type="EMBL" id="LXQA010245890">
    <property type="protein sequence ID" value="MCI37557.1"/>
    <property type="molecule type" value="Genomic_DNA"/>
</dbReference>
<dbReference type="PROSITE" id="PS50104">
    <property type="entry name" value="TIR"/>
    <property type="match status" value="1"/>
</dbReference>
<evidence type="ECO:0000259" key="2">
    <source>
        <dbReference type="PROSITE" id="PS50104"/>
    </source>
</evidence>
<dbReference type="InterPro" id="IPR000157">
    <property type="entry name" value="TIR_dom"/>
</dbReference>
<protein>
    <submittedName>
        <fullName evidence="3">TMV resistance protein N-like</fullName>
    </submittedName>
</protein>
<evidence type="ECO:0000313" key="3">
    <source>
        <dbReference type="EMBL" id="MCI37557.1"/>
    </source>
</evidence>
<dbReference type="Proteomes" id="UP000265520">
    <property type="component" value="Unassembled WGS sequence"/>
</dbReference>
<dbReference type="GO" id="GO:0007165">
    <property type="term" value="P:signal transduction"/>
    <property type="evidence" value="ECO:0007669"/>
    <property type="project" value="InterPro"/>
</dbReference>
<dbReference type="PANTHER" id="PTHR32009">
    <property type="entry name" value="TMV RESISTANCE PROTEIN N-LIKE"/>
    <property type="match status" value="1"/>
</dbReference>
<dbReference type="Pfam" id="PF01582">
    <property type="entry name" value="TIR"/>
    <property type="match status" value="1"/>
</dbReference>
<evidence type="ECO:0000256" key="1">
    <source>
        <dbReference type="ARBA" id="ARBA00023027"/>
    </source>
</evidence>
<dbReference type="PANTHER" id="PTHR32009:SF159">
    <property type="entry name" value="TIR DOMAIN-CONTAINING PROTEIN"/>
    <property type="match status" value="1"/>
</dbReference>
<evidence type="ECO:0000313" key="4">
    <source>
        <dbReference type="Proteomes" id="UP000265520"/>
    </source>
</evidence>
<proteinExistence type="predicted"/>
<sequence length="94" mass="10935">MRISHKKYDVFISFRGEDTRRDFTAQLHRALSDRNIESYIDYNLVKGDEVGPALAKAIQDSHISVVVFSENYATSKWCLDELLYILKCRKLHGQ</sequence>
<dbReference type="SUPFAM" id="SSF52200">
    <property type="entry name" value="Toll/Interleukin receptor TIR domain"/>
    <property type="match status" value="1"/>
</dbReference>
<dbReference type="SMART" id="SM00255">
    <property type="entry name" value="TIR"/>
    <property type="match status" value="1"/>
</dbReference>
<keyword evidence="1" id="KW-0520">NAD</keyword>
<organism evidence="3 4">
    <name type="scientific">Trifolium medium</name>
    <dbReference type="NCBI Taxonomy" id="97028"/>
    <lineage>
        <taxon>Eukaryota</taxon>
        <taxon>Viridiplantae</taxon>
        <taxon>Streptophyta</taxon>
        <taxon>Embryophyta</taxon>
        <taxon>Tracheophyta</taxon>
        <taxon>Spermatophyta</taxon>
        <taxon>Magnoliopsida</taxon>
        <taxon>eudicotyledons</taxon>
        <taxon>Gunneridae</taxon>
        <taxon>Pentapetalae</taxon>
        <taxon>rosids</taxon>
        <taxon>fabids</taxon>
        <taxon>Fabales</taxon>
        <taxon>Fabaceae</taxon>
        <taxon>Papilionoideae</taxon>
        <taxon>50 kb inversion clade</taxon>
        <taxon>NPAAA clade</taxon>
        <taxon>Hologalegina</taxon>
        <taxon>IRL clade</taxon>
        <taxon>Trifolieae</taxon>
        <taxon>Trifolium</taxon>
    </lineage>
</organism>
<comment type="caution">
    <text evidence="3">The sequence shown here is derived from an EMBL/GenBank/DDBJ whole genome shotgun (WGS) entry which is preliminary data.</text>
</comment>
<dbReference type="Gene3D" id="3.40.50.10140">
    <property type="entry name" value="Toll/interleukin-1 receptor homology (TIR) domain"/>
    <property type="match status" value="1"/>
</dbReference>
<reference evidence="3 4" key="1">
    <citation type="journal article" date="2018" name="Front. Plant Sci.">
        <title>Red Clover (Trifolium pratense) and Zigzag Clover (T. medium) - A Picture of Genomic Similarities and Differences.</title>
        <authorList>
            <person name="Dluhosova J."/>
            <person name="Istvanek J."/>
            <person name="Nedelnik J."/>
            <person name="Repkova J."/>
        </authorList>
    </citation>
    <scope>NUCLEOTIDE SEQUENCE [LARGE SCALE GENOMIC DNA]</scope>
    <source>
        <strain evidence="4">cv. 10/8</strain>
        <tissue evidence="3">Leaf</tissue>
    </source>
</reference>
<dbReference type="AlphaFoldDB" id="A0A392RMQ7"/>
<feature type="domain" description="TIR" evidence="2">
    <location>
        <begin position="6"/>
        <end position="94"/>
    </location>
</feature>
<accession>A0A392RMQ7</accession>
<name>A0A392RMQ7_9FABA</name>
<keyword evidence="4" id="KW-1185">Reference proteome</keyword>
<feature type="non-terminal residue" evidence="3">
    <location>
        <position position="94"/>
    </location>
</feature>
<dbReference type="InterPro" id="IPR035897">
    <property type="entry name" value="Toll_tir_struct_dom_sf"/>
</dbReference>